<accession>A0AAD8Q0E6</accession>
<reference evidence="2" key="1">
    <citation type="submission" date="2021-06" db="EMBL/GenBank/DDBJ databases">
        <title>Comparative genomics, transcriptomics and evolutionary studies reveal genomic signatures of adaptation to plant cell wall in hemibiotrophic fungi.</title>
        <authorList>
            <consortium name="DOE Joint Genome Institute"/>
            <person name="Baroncelli R."/>
            <person name="Diaz J.F."/>
            <person name="Benocci T."/>
            <person name="Peng M."/>
            <person name="Battaglia E."/>
            <person name="Haridas S."/>
            <person name="Andreopoulos W."/>
            <person name="Labutti K."/>
            <person name="Pangilinan J."/>
            <person name="Floch G.L."/>
            <person name="Makela M.R."/>
            <person name="Henrissat B."/>
            <person name="Grigoriev I.V."/>
            <person name="Crouch J.A."/>
            <person name="De Vries R.P."/>
            <person name="Sukno S.A."/>
            <person name="Thon M.R."/>
        </authorList>
    </citation>
    <scope>NUCLEOTIDE SEQUENCE</scope>
    <source>
        <strain evidence="2">CBS 125086</strain>
    </source>
</reference>
<comment type="caution">
    <text evidence="2">The sequence shown here is derived from an EMBL/GenBank/DDBJ whole genome shotgun (WGS) entry which is preliminary data.</text>
</comment>
<dbReference type="GeneID" id="85435824"/>
<dbReference type="Proteomes" id="UP001230504">
    <property type="component" value="Unassembled WGS sequence"/>
</dbReference>
<dbReference type="AlphaFoldDB" id="A0AAD8Q0E6"/>
<feature type="region of interest" description="Disordered" evidence="1">
    <location>
        <begin position="1"/>
        <end position="23"/>
    </location>
</feature>
<evidence type="ECO:0000256" key="1">
    <source>
        <dbReference type="SAM" id="MobiDB-lite"/>
    </source>
</evidence>
<proteinExistence type="predicted"/>
<evidence type="ECO:0000313" key="3">
    <source>
        <dbReference type="Proteomes" id="UP001230504"/>
    </source>
</evidence>
<sequence length="149" mass="16678">MNGPKSSGVPSRLDDDRSGRPVSRHYDDTQLVFLGHSAARDIRCWATSSTAYGMLHVGRHRRGSDSETIRNVWPLHQSFPGREAVDGTHVYEVGEAGRLWSDDGEREVARRRFTRRRFTRASSLPTTTTCSSSNSYGRDKNRVAASVLV</sequence>
<evidence type="ECO:0000313" key="2">
    <source>
        <dbReference type="EMBL" id="KAK1590427.1"/>
    </source>
</evidence>
<name>A0AAD8Q0E6_9PEZI</name>
<gene>
    <name evidence="2" type="ORF">LY79DRAFT_217976</name>
</gene>
<organism evidence="2 3">
    <name type="scientific">Colletotrichum navitas</name>
    <dbReference type="NCBI Taxonomy" id="681940"/>
    <lineage>
        <taxon>Eukaryota</taxon>
        <taxon>Fungi</taxon>
        <taxon>Dikarya</taxon>
        <taxon>Ascomycota</taxon>
        <taxon>Pezizomycotina</taxon>
        <taxon>Sordariomycetes</taxon>
        <taxon>Hypocreomycetidae</taxon>
        <taxon>Glomerellales</taxon>
        <taxon>Glomerellaceae</taxon>
        <taxon>Colletotrichum</taxon>
        <taxon>Colletotrichum graminicola species complex</taxon>
    </lineage>
</organism>
<dbReference type="EMBL" id="JAHLJV010000031">
    <property type="protein sequence ID" value="KAK1590427.1"/>
    <property type="molecule type" value="Genomic_DNA"/>
</dbReference>
<protein>
    <submittedName>
        <fullName evidence="2">Uncharacterized protein</fullName>
    </submittedName>
</protein>
<dbReference type="RefSeq" id="XP_060413915.1">
    <property type="nucleotide sequence ID" value="XM_060551584.1"/>
</dbReference>
<keyword evidence="3" id="KW-1185">Reference proteome</keyword>
<feature type="compositionally biased region" description="Basic and acidic residues" evidence="1">
    <location>
        <begin position="12"/>
        <end position="23"/>
    </location>
</feature>